<name>A0ABQ9DQI3_9PASS</name>
<dbReference type="Proteomes" id="UP001145742">
    <property type="component" value="Unassembled WGS sequence"/>
</dbReference>
<proteinExistence type="predicted"/>
<protein>
    <submittedName>
        <fullName evidence="1">Uncharacterized protein</fullName>
    </submittedName>
</protein>
<organism evidence="1 2">
    <name type="scientific">Willisornis vidua</name>
    <name type="common">Xingu scale-backed antbird</name>
    <dbReference type="NCBI Taxonomy" id="1566151"/>
    <lineage>
        <taxon>Eukaryota</taxon>
        <taxon>Metazoa</taxon>
        <taxon>Chordata</taxon>
        <taxon>Craniata</taxon>
        <taxon>Vertebrata</taxon>
        <taxon>Euteleostomi</taxon>
        <taxon>Archelosauria</taxon>
        <taxon>Archosauria</taxon>
        <taxon>Dinosauria</taxon>
        <taxon>Saurischia</taxon>
        <taxon>Theropoda</taxon>
        <taxon>Coelurosauria</taxon>
        <taxon>Aves</taxon>
        <taxon>Neognathae</taxon>
        <taxon>Neoaves</taxon>
        <taxon>Telluraves</taxon>
        <taxon>Australaves</taxon>
        <taxon>Passeriformes</taxon>
        <taxon>Thamnophilidae</taxon>
        <taxon>Willisornis</taxon>
    </lineage>
</organism>
<reference evidence="1" key="1">
    <citation type="submission" date="2019-10" db="EMBL/GenBank/DDBJ databases">
        <authorList>
            <person name="Soares A.E.R."/>
            <person name="Aleixo A."/>
            <person name="Schneider P."/>
            <person name="Miyaki C.Y."/>
            <person name="Schneider M.P."/>
            <person name="Mello C."/>
            <person name="Vasconcelos A.T.R."/>
        </authorList>
    </citation>
    <scope>NUCLEOTIDE SEQUENCE</scope>
    <source>
        <tissue evidence="1">Muscle</tissue>
    </source>
</reference>
<sequence>MSHQCVQVAKKAKGILACIRNSVASRTRAVIVLLYSTLVRPHLSCCVQFWVPHKKKDIEVLDQVQRRANTLVKGLEHKSCEEQLRELGYFSLKKMQLRGDLITFYHGLKLGLHLLNKKQQDKKKWPEVVPSKA</sequence>
<accession>A0ABQ9DQI3</accession>
<dbReference type="PANTHER" id="PTHR33332">
    <property type="entry name" value="REVERSE TRANSCRIPTASE DOMAIN-CONTAINING PROTEIN"/>
    <property type="match status" value="1"/>
</dbReference>
<dbReference type="EMBL" id="WHWB01032655">
    <property type="protein sequence ID" value="KAJ7424562.1"/>
    <property type="molecule type" value="Genomic_DNA"/>
</dbReference>
<gene>
    <name evidence="1" type="ORF">WISP_28132</name>
</gene>
<keyword evidence="2" id="KW-1185">Reference proteome</keyword>
<evidence type="ECO:0000313" key="1">
    <source>
        <dbReference type="EMBL" id="KAJ7424562.1"/>
    </source>
</evidence>
<evidence type="ECO:0000313" key="2">
    <source>
        <dbReference type="Proteomes" id="UP001145742"/>
    </source>
</evidence>
<comment type="caution">
    <text evidence="1">The sequence shown here is derived from an EMBL/GenBank/DDBJ whole genome shotgun (WGS) entry which is preliminary data.</text>
</comment>